<dbReference type="GO" id="GO:0016020">
    <property type="term" value="C:membrane"/>
    <property type="evidence" value="ECO:0007669"/>
    <property type="project" value="InterPro"/>
</dbReference>
<dbReference type="Pfam" id="PF00873">
    <property type="entry name" value="ACR_tran"/>
    <property type="match status" value="1"/>
</dbReference>
<reference evidence="1 2" key="1">
    <citation type="submission" date="2018-06" db="EMBL/GenBank/DDBJ databases">
        <authorList>
            <consortium name="Pathogen Informatics"/>
            <person name="Doyle S."/>
        </authorList>
    </citation>
    <scope>NUCLEOTIDE SEQUENCE [LARGE SCALE GENOMIC DNA]</scope>
    <source>
        <strain evidence="1 2">NCTC11938</strain>
    </source>
</reference>
<name>A0A379FK76_PROMI</name>
<dbReference type="GO" id="GO:0022857">
    <property type="term" value="F:transmembrane transporter activity"/>
    <property type="evidence" value="ECO:0007669"/>
    <property type="project" value="InterPro"/>
</dbReference>
<dbReference type="InterPro" id="IPR027463">
    <property type="entry name" value="AcrB_DN_DC_subdom"/>
</dbReference>
<proteinExistence type="predicted"/>
<protein>
    <submittedName>
        <fullName evidence="1">Multidrug efflux pump</fullName>
    </submittedName>
</protein>
<evidence type="ECO:0000313" key="2">
    <source>
        <dbReference type="Proteomes" id="UP000254191"/>
    </source>
</evidence>
<organism evidence="1 2">
    <name type="scientific">Proteus mirabilis</name>
    <dbReference type="NCBI Taxonomy" id="584"/>
    <lineage>
        <taxon>Bacteria</taxon>
        <taxon>Pseudomonadati</taxon>
        <taxon>Pseudomonadota</taxon>
        <taxon>Gammaproteobacteria</taxon>
        <taxon>Enterobacterales</taxon>
        <taxon>Morganellaceae</taxon>
        <taxon>Proteus</taxon>
    </lineage>
</organism>
<sequence>MVKARDKFLELAAQSPVLTNVRPNGKNDEPQLRVVIDKERARALQLRLSDINDTLSAAWGSMYVNDLLMKVVLNVFIYKGKPQRVCCQPIWINGMFVISAVK</sequence>
<dbReference type="Proteomes" id="UP000254191">
    <property type="component" value="Unassembled WGS sequence"/>
</dbReference>
<dbReference type="Gene3D" id="3.30.70.1440">
    <property type="entry name" value="Multidrug efflux transporter AcrB pore domain"/>
    <property type="match status" value="1"/>
</dbReference>
<dbReference type="EMBL" id="UGTS01000004">
    <property type="protein sequence ID" value="SUC21502.1"/>
    <property type="molecule type" value="Genomic_DNA"/>
</dbReference>
<dbReference type="InterPro" id="IPR001036">
    <property type="entry name" value="Acrflvin-R"/>
</dbReference>
<dbReference type="AlphaFoldDB" id="A0A379FK76"/>
<dbReference type="SUPFAM" id="SSF82714">
    <property type="entry name" value="Multidrug efflux transporter AcrB TolC docking domain, DN and DC subdomains"/>
    <property type="match status" value="1"/>
</dbReference>
<evidence type="ECO:0000313" key="1">
    <source>
        <dbReference type="EMBL" id="SUC21502.1"/>
    </source>
</evidence>
<gene>
    <name evidence="1" type="primary">mexB_2</name>
    <name evidence="1" type="ORF">NCTC11938_02339</name>
</gene>
<accession>A0A379FK76</accession>